<dbReference type="EMBL" id="PVXO01000070">
    <property type="protein sequence ID" value="PRR77009.1"/>
    <property type="molecule type" value="Genomic_DNA"/>
</dbReference>
<dbReference type="PANTHER" id="PTHR43630">
    <property type="entry name" value="POLY-BETA-1,6-N-ACETYL-D-GLUCOSAMINE SYNTHASE"/>
    <property type="match status" value="1"/>
</dbReference>
<feature type="transmembrane region" description="Helical" evidence="4">
    <location>
        <begin position="379"/>
        <end position="401"/>
    </location>
</feature>
<keyword evidence="6" id="KW-1185">Reference proteome</keyword>
<sequence>MEVISGIIHAISRILTITVFIISMYYLCISFFGIWRKKDRRDVKPKKSFALIVAAHNEEIVIGNVVDSLNNLDYPKELYDVYVIADNCTDKTALNAESRGAIVFKRFNKDKRGKGYALEWMFNNIFNMDKKYDAVAVFDADNLVHKNFLKEMNKKMCDGYKVVQGYLDSKNPEDTWITGSYSISFWTSNRMFQLSRNNLGLSNQLGGTGFCIDTKVLKDIGWGATCLTEDLEFSCKLVLNGYKVGWAHDAIIYDEKPLTLTQSWFQRRRWMQGFADVAHRYFFKLLKKSIKDFSFVALDCALYSVQPIIIILFGFSMIIGAFNYVIGAHDIVVNLERYISIYSMNFNMITFAGILISILQFIYTPFILILEKKFDLKIFWYYVIYPIYAITWLPISIQGIIHRNDKEWSHTRHTRNVDITELEKAN</sequence>
<keyword evidence="3 5" id="KW-0808">Transferase</keyword>
<keyword evidence="4" id="KW-0472">Membrane</keyword>
<comment type="similarity">
    <text evidence="1">Belongs to the glycosyltransferase 2 family.</text>
</comment>
<dbReference type="EC" id="2.4.1.-" evidence="5"/>
<dbReference type="Pfam" id="PF13641">
    <property type="entry name" value="Glyco_tranf_2_3"/>
    <property type="match status" value="1"/>
</dbReference>
<evidence type="ECO:0000256" key="3">
    <source>
        <dbReference type="ARBA" id="ARBA00022679"/>
    </source>
</evidence>
<evidence type="ECO:0000256" key="2">
    <source>
        <dbReference type="ARBA" id="ARBA00022676"/>
    </source>
</evidence>
<feature type="transmembrane region" description="Helical" evidence="4">
    <location>
        <begin position="293"/>
        <end position="326"/>
    </location>
</feature>
<evidence type="ECO:0000313" key="5">
    <source>
        <dbReference type="EMBL" id="PRR77009.1"/>
    </source>
</evidence>
<dbReference type="AlphaFoldDB" id="A0A2T0B0F7"/>
<dbReference type="SUPFAM" id="SSF53448">
    <property type="entry name" value="Nucleotide-diphospho-sugar transferases"/>
    <property type="match status" value="1"/>
</dbReference>
<feature type="transmembrane region" description="Helical" evidence="4">
    <location>
        <begin position="346"/>
        <end position="370"/>
    </location>
</feature>
<organism evidence="5 6">
    <name type="scientific">Clostridium liquoris</name>
    <dbReference type="NCBI Taxonomy" id="1289519"/>
    <lineage>
        <taxon>Bacteria</taxon>
        <taxon>Bacillati</taxon>
        <taxon>Bacillota</taxon>
        <taxon>Clostridia</taxon>
        <taxon>Eubacteriales</taxon>
        <taxon>Clostridiaceae</taxon>
        <taxon>Clostridium</taxon>
    </lineage>
</organism>
<dbReference type="RefSeq" id="WP_207655113.1">
    <property type="nucleotide sequence ID" value="NZ_PVXO01000070.1"/>
</dbReference>
<evidence type="ECO:0000313" key="6">
    <source>
        <dbReference type="Proteomes" id="UP000239706"/>
    </source>
</evidence>
<comment type="caution">
    <text evidence="5">The sequence shown here is derived from an EMBL/GenBank/DDBJ whole genome shotgun (WGS) entry which is preliminary data.</text>
</comment>
<protein>
    <submittedName>
        <fullName evidence="5">Beta-monoglucosyldiacylglycerol synthase</fullName>
        <ecNumber evidence="5">2.4.1.-</ecNumber>
    </submittedName>
</protein>
<dbReference type="Gene3D" id="3.90.550.10">
    <property type="entry name" value="Spore Coat Polysaccharide Biosynthesis Protein SpsA, Chain A"/>
    <property type="match status" value="1"/>
</dbReference>
<evidence type="ECO:0000256" key="1">
    <source>
        <dbReference type="ARBA" id="ARBA00006739"/>
    </source>
</evidence>
<evidence type="ECO:0000256" key="4">
    <source>
        <dbReference type="SAM" id="Phobius"/>
    </source>
</evidence>
<dbReference type="CDD" id="cd06438">
    <property type="entry name" value="EpsO_like"/>
    <property type="match status" value="1"/>
</dbReference>
<dbReference type="PANTHER" id="PTHR43630:SF1">
    <property type="entry name" value="POLY-BETA-1,6-N-ACETYL-D-GLUCOSAMINE SYNTHASE"/>
    <property type="match status" value="1"/>
</dbReference>
<keyword evidence="4" id="KW-1133">Transmembrane helix</keyword>
<proteinExistence type="inferred from homology"/>
<dbReference type="GO" id="GO:0016757">
    <property type="term" value="F:glycosyltransferase activity"/>
    <property type="evidence" value="ECO:0007669"/>
    <property type="project" value="UniProtKB-KW"/>
</dbReference>
<reference evidence="5 6" key="1">
    <citation type="submission" date="2018-03" db="EMBL/GenBank/DDBJ databases">
        <title>Genome sequence of Clostridium liquoris DSM 100320.</title>
        <authorList>
            <person name="Poehlein A."/>
            <person name="Daniel R."/>
        </authorList>
    </citation>
    <scope>NUCLEOTIDE SEQUENCE [LARGE SCALE GENOMIC DNA]</scope>
    <source>
        <strain evidence="5 6">DSM 100320</strain>
    </source>
</reference>
<keyword evidence="2 5" id="KW-0328">Glycosyltransferase</keyword>
<gene>
    <name evidence="5" type="ORF">CLLI_26240</name>
</gene>
<keyword evidence="4" id="KW-0812">Transmembrane</keyword>
<dbReference type="Proteomes" id="UP000239706">
    <property type="component" value="Unassembled WGS sequence"/>
</dbReference>
<accession>A0A2T0B0F7</accession>
<feature type="transmembrane region" description="Helical" evidence="4">
    <location>
        <begin position="6"/>
        <end position="35"/>
    </location>
</feature>
<dbReference type="InterPro" id="IPR029044">
    <property type="entry name" value="Nucleotide-diphossugar_trans"/>
</dbReference>
<name>A0A2T0B0F7_9CLOT</name>